<protein>
    <submittedName>
        <fullName evidence="2">GLPGLI family protein</fullName>
    </submittedName>
</protein>
<feature type="signal peptide" evidence="1">
    <location>
        <begin position="1"/>
        <end position="21"/>
    </location>
</feature>
<organism evidence="2 3">
    <name type="scientific">Flavobacterium jumunjinense</name>
    <dbReference type="NCBI Taxonomy" id="998845"/>
    <lineage>
        <taxon>Bacteria</taxon>
        <taxon>Pseudomonadati</taxon>
        <taxon>Bacteroidota</taxon>
        <taxon>Flavobacteriia</taxon>
        <taxon>Flavobacteriales</taxon>
        <taxon>Flavobacteriaceae</taxon>
        <taxon>Flavobacterium</taxon>
    </lineage>
</organism>
<evidence type="ECO:0000256" key="1">
    <source>
        <dbReference type="SAM" id="SignalP"/>
    </source>
</evidence>
<proteinExistence type="predicted"/>
<dbReference type="Proteomes" id="UP001589607">
    <property type="component" value="Unassembled WGS sequence"/>
</dbReference>
<gene>
    <name evidence="2" type="ORF">ACFFVF_05645</name>
</gene>
<reference evidence="2 3" key="1">
    <citation type="submission" date="2024-09" db="EMBL/GenBank/DDBJ databases">
        <authorList>
            <person name="Sun Q."/>
            <person name="Mori K."/>
        </authorList>
    </citation>
    <scope>NUCLEOTIDE SEQUENCE [LARGE SCALE GENOMIC DNA]</scope>
    <source>
        <strain evidence="2 3">CECT 7955</strain>
    </source>
</reference>
<name>A0ABV5GKX5_9FLAO</name>
<dbReference type="NCBIfam" id="TIGR01200">
    <property type="entry name" value="GLPGLI"/>
    <property type="match status" value="1"/>
</dbReference>
<feature type="chain" id="PRO_5046122714" evidence="1">
    <location>
        <begin position="22"/>
        <end position="248"/>
    </location>
</feature>
<keyword evidence="1" id="KW-0732">Signal</keyword>
<accession>A0ABV5GKX5</accession>
<evidence type="ECO:0000313" key="2">
    <source>
        <dbReference type="EMBL" id="MFB9095991.1"/>
    </source>
</evidence>
<dbReference type="Pfam" id="PF09697">
    <property type="entry name" value="Porph_ging"/>
    <property type="match status" value="1"/>
</dbReference>
<comment type="caution">
    <text evidence="2">The sequence shown here is derived from an EMBL/GenBank/DDBJ whole genome shotgun (WGS) entry which is preliminary data.</text>
</comment>
<dbReference type="InterPro" id="IPR005901">
    <property type="entry name" value="GLPGLI"/>
</dbReference>
<sequence>MKKTLIITLLFLNLVSFSQLGQIEYVASFKNKASDYINKELENIVDENASEIFYTLLVNGNQSIFFCENNLQKKSDKLNLLYINSKLIGTIYKDLEGKIQIQNKTVFGEEFTIKDSLLSYNWEIDDKETKLIDNMLCYKAINRQIIEKKIENEKNEIEVIKKEKNTIAWYCPSININAGPLGFYGLPGLILILEDDIFVYQAKKINFKLDKKTINKIKPPKANRFLTNKEFQLEYKKLKMERENMLKN</sequence>
<dbReference type="RefSeq" id="WP_236457392.1">
    <property type="nucleotide sequence ID" value="NZ_CBCSGE010000006.1"/>
</dbReference>
<evidence type="ECO:0000313" key="3">
    <source>
        <dbReference type="Proteomes" id="UP001589607"/>
    </source>
</evidence>
<dbReference type="EMBL" id="JBHMEY010000012">
    <property type="protein sequence ID" value="MFB9095991.1"/>
    <property type="molecule type" value="Genomic_DNA"/>
</dbReference>
<keyword evidence="3" id="KW-1185">Reference proteome</keyword>